<keyword evidence="4" id="KW-0805">Transcription regulation</keyword>
<evidence type="ECO:0000256" key="6">
    <source>
        <dbReference type="ARBA" id="ARBA00023163"/>
    </source>
</evidence>
<dbReference type="PROSITE" id="PS00344">
    <property type="entry name" value="GATA_ZN_FINGER_1"/>
    <property type="match status" value="1"/>
</dbReference>
<dbReference type="Proteomes" id="UP000077755">
    <property type="component" value="Chromosome 2"/>
</dbReference>
<dbReference type="InterPro" id="IPR000679">
    <property type="entry name" value="Znf_GATA"/>
</dbReference>
<evidence type="ECO:0000256" key="3">
    <source>
        <dbReference type="ARBA" id="ARBA00022833"/>
    </source>
</evidence>
<dbReference type="Pfam" id="PF00320">
    <property type="entry name" value="GATA"/>
    <property type="match status" value="1"/>
</dbReference>
<keyword evidence="1" id="KW-0479">Metal-binding</keyword>
<gene>
    <name evidence="11" type="ORF">DCAR_0206502</name>
</gene>
<keyword evidence="3" id="KW-0862">Zinc</keyword>
<keyword evidence="5" id="KW-0238">DNA-binding</keyword>
<evidence type="ECO:0000256" key="5">
    <source>
        <dbReference type="ARBA" id="ARBA00023125"/>
    </source>
</evidence>
<name>A0AAF0WDS0_DAUCS</name>
<dbReference type="CDD" id="cd00202">
    <property type="entry name" value="ZnF_GATA"/>
    <property type="match status" value="1"/>
</dbReference>
<evidence type="ECO:0000313" key="12">
    <source>
        <dbReference type="Proteomes" id="UP000077755"/>
    </source>
</evidence>
<evidence type="ECO:0000313" key="11">
    <source>
        <dbReference type="EMBL" id="WOG87279.1"/>
    </source>
</evidence>
<proteinExistence type="inferred from homology"/>
<dbReference type="EMBL" id="CP093344">
    <property type="protein sequence ID" value="WOG87279.1"/>
    <property type="molecule type" value="Genomic_DNA"/>
</dbReference>
<evidence type="ECO:0000256" key="4">
    <source>
        <dbReference type="ARBA" id="ARBA00023015"/>
    </source>
</evidence>
<dbReference type="GO" id="GO:0008270">
    <property type="term" value="F:zinc ion binding"/>
    <property type="evidence" value="ECO:0007669"/>
    <property type="project" value="UniProtKB-KW"/>
</dbReference>
<evidence type="ECO:0000256" key="1">
    <source>
        <dbReference type="ARBA" id="ARBA00022723"/>
    </source>
</evidence>
<dbReference type="SMART" id="SM00401">
    <property type="entry name" value="ZnF_GATA"/>
    <property type="match status" value="1"/>
</dbReference>
<dbReference type="PANTHER" id="PTHR47172">
    <property type="entry name" value="OS01G0976800 PROTEIN"/>
    <property type="match status" value="1"/>
</dbReference>
<protein>
    <recommendedName>
        <fullName evidence="10">GATA-type domain-containing protein</fullName>
    </recommendedName>
</protein>
<evidence type="ECO:0000259" key="10">
    <source>
        <dbReference type="PROSITE" id="PS50114"/>
    </source>
</evidence>
<dbReference type="GO" id="GO:0043565">
    <property type="term" value="F:sequence-specific DNA binding"/>
    <property type="evidence" value="ECO:0007669"/>
    <property type="project" value="InterPro"/>
</dbReference>
<dbReference type="PROSITE" id="PS50114">
    <property type="entry name" value="GATA_ZN_FINGER_2"/>
    <property type="match status" value="1"/>
</dbReference>
<evidence type="ECO:0000256" key="2">
    <source>
        <dbReference type="ARBA" id="ARBA00022771"/>
    </source>
</evidence>
<dbReference type="InterPro" id="IPR013088">
    <property type="entry name" value="Znf_NHR/GATA"/>
</dbReference>
<evidence type="ECO:0000256" key="9">
    <source>
        <dbReference type="PROSITE-ProRule" id="PRU00094"/>
    </source>
</evidence>
<keyword evidence="12" id="KW-1185">Reference proteome</keyword>
<feature type="domain" description="GATA-type" evidence="10">
    <location>
        <begin position="44"/>
        <end position="79"/>
    </location>
</feature>
<comment type="similarity">
    <text evidence="7">Belongs to the type IV zinc-finger family. Class B subfamily.</text>
</comment>
<evidence type="ECO:0000256" key="8">
    <source>
        <dbReference type="ARBA" id="ARBA00037539"/>
    </source>
</evidence>
<accession>A0AAF0WDS0</accession>
<keyword evidence="2 9" id="KW-0863">Zinc-finger</keyword>
<dbReference type="Gene3D" id="3.30.50.10">
    <property type="entry name" value="Erythroid Transcription Factor GATA-1, subunit A"/>
    <property type="match status" value="1"/>
</dbReference>
<comment type="function">
    <text evidence="8">Transcriptional regulator that specifically binds 5'-GATA-3' or 5'-GAT-3' motifs within gene promoters.</text>
</comment>
<dbReference type="PANTHER" id="PTHR47172:SF30">
    <property type="entry name" value="GATA TRANSCRIPTION FACTOR 16-LIKE"/>
    <property type="match status" value="1"/>
</dbReference>
<evidence type="ECO:0000256" key="7">
    <source>
        <dbReference type="ARBA" id="ARBA00024019"/>
    </source>
</evidence>
<dbReference type="SUPFAM" id="SSF57716">
    <property type="entry name" value="Glucocorticoid receptor-like (DNA-binding domain)"/>
    <property type="match status" value="1"/>
</dbReference>
<reference evidence="11" key="1">
    <citation type="journal article" date="2016" name="Nat. Genet.">
        <title>A high-quality carrot genome assembly provides new insights into carotenoid accumulation and asterid genome evolution.</title>
        <authorList>
            <person name="Iorizzo M."/>
            <person name="Ellison S."/>
            <person name="Senalik D."/>
            <person name="Zeng P."/>
            <person name="Satapoomin P."/>
            <person name="Huang J."/>
            <person name="Bowman M."/>
            <person name="Iovene M."/>
            <person name="Sanseverino W."/>
            <person name="Cavagnaro P."/>
            <person name="Yildiz M."/>
            <person name="Macko-Podgorni A."/>
            <person name="Moranska E."/>
            <person name="Grzebelus E."/>
            <person name="Grzebelus D."/>
            <person name="Ashrafi H."/>
            <person name="Zheng Z."/>
            <person name="Cheng S."/>
            <person name="Spooner D."/>
            <person name="Van Deynze A."/>
            <person name="Simon P."/>
        </authorList>
    </citation>
    <scope>NUCLEOTIDE SEQUENCE</scope>
    <source>
        <tissue evidence="11">Leaf</tissue>
    </source>
</reference>
<reference evidence="11" key="2">
    <citation type="submission" date="2022-03" db="EMBL/GenBank/DDBJ databases">
        <title>Draft title - Genomic analysis of global carrot germplasm unveils the trajectory of domestication and the origin of high carotenoid orange carrot.</title>
        <authorList>
            <person name="Iorizzo M."/>
            <person name="Ellison S."/>
            <person name="Senalik D."/>
            <person name="Macko-Podgorni A."/>
            <person name="Grzebelus D."/>
            <person name="Bostan H."/>
            <person name="Rolling W."/>
            <person name="Curaba J."/>
            <person name="Simon P."/>
        </authorList>
    </citation>
    <scope>NUCLEOTIDE SEQUENCE</scope>
    <source>
        <tissue evidence="11">Leaf</tissue>
    </source>
</reference>
<keyword evidence="6" id="KW-0804">Transcription</keyword>
<dbReference type="GO" id="GO:0006355">
    <property type="term" value="P:regulation of DNA-templated transcription"/>
    <property type="evidence" value="ECO:0007669"/>
    <property type="project" value="InterPro"/>
</dbReference>
<sequence>MVDPPCKCTNHTNQKLPNTKKFALSMCPWAHTSQTITEAENKDVQTKKSCSDCKTTRTPLWRGGPSGPKSLCNACGIKYNKKRRQLLGLDRSRKHGMKKKQKKSGNEVERSVKVMRLIALGREMGLKISATAKFGEEEEAAILLMALSCGSLASVLDEMP</sequence>
<organism evidence="11 12">
    <name type="scientific">Daucus carota subsp. sativus</name>
    <name type="common">Carrot</name>
    <dbReference type="NCBI Taxonomy" id="79200"/>
    <lineage>
        <taxon>Eukaryota</taxon>
        <taxon>Viridiplantae</taxon>
        <taxon>Streptophyta</taxon>
        <taxon>Embryophyta</taxon>
        <taxon>Tracheophyta</taxon>
        <taxon>Spermatophyta</taxon>
        <taxon>Magnoliopsida</taxon>
        <taxon>eudicotyledons</taxon>
        <taxon>Gunneridae</taxon>
        <taxon>Pentapetalae</taxon>
        <taxon>asterids</taxon>
        <taxon>campanulids</taxon>
        <taxon>Apiales</taxon>
        <taxon>Apiaceae</taxon>
        <taxon>Apioideae</taxon>
        <taxon>Scandiceae</taxon>
        <taxon>Daucinae</taxon>
        <taxon>Daucus</taxon>
        <taxon>Daucus sect. Daucus</taxon>
    </lineage>
</organism>
<dbReference type="AlphaFoldDB" id="A0AAF0WDS0"/>